<comment type="caution">
    <text evidence="2">The sequence shown here is derived from an EMBL/GenBank/DDBJ whole genome shotgun (WGS) entry which is preliminary data.</text>
</comment>
<dbReference type="AlphaFoldDB" id="A0A2G8LQK3"/>
<evidence type="ECO:0000259" key="1">
    <source>
        <dbReference type="PROSITE" id="PS50835"/>
    </source>
</evidence>
<gene>
    <name evidence="2" type="ORF">BSL78_00598</name>
</gene>
<sequence length="214" mass="23428">MGSPPVITKSTEDKYKNFKHDLTPTSFDLVIEDVEDGDGGVYSCAVFGNPPVEFDVTVEVLAKPTVQYESQDVVELDVIVGTQYNLTCSATRARSVSDLSLMWDPSLVEPTPLSSTPNGDYMDYSITSTYTAVKGDSSITCQLTGYVMQDEINDQRMDNISHTVNLNVQLIAFRYSTVMTPTVIPKDIQVPSPELTSDVGLNLIGPTTIKCHSE</sequence>
<organism evidence="2 3">
    <name type="scientific">Stichopus japonicus</name>
    <name type="common">Sea cucumber</name>
    <dbReference type="NCBI Taxonomy" id="307972"/>
    <lineage>
        <taxon>Eukaryota</taxon>
        <taxon>Metazoa</taxon>
        <taxon>Echinodermata</taxon>
        <taxon>Eleutherozoa</taxon>
        <taxon>Echinozoa</taxon>
        <taxon>Holothuroidea</taxon>
        <taxon>Aspidochirotacea</taxon>
        <taxon>Aspidochirotida</taxon>
        <taxon>Stichopodidae</taxon>
        <taxon>Apostichopus</taxon>
    </lineage>
</organism>
<protein>
    <recommendedName>
        <fullName evidence="1">Ig-like domain-containing protein</fullName>
    </recommendedName>
</protein>
<dbReference type="Proteomes" id="UP000230750">
    <property type="component" value="Unassembled WGS sequence"/>
</dbReference>
<name>A0A2G8LQK3_STIJA</name>
<evidence type="ECO:0000313" key="3">
    <source>
        <dbReference type="Proteomes" id="UP000230750"/>
    </source>
</evidence>
<dbReference type="EMBL" id="MRZV01000011">
    <property type="protein sequence ID" value="PIK62501.1"/>
    <property type="molecule type" value="Genomic_DNA"/>
</dbReference>
<dbReference type="SUPFAM" id="SSF48726">
    <property type="entry name" value="Immunoglobulin"/>
    <property type="match status" value="1"/>
</dbReference>
<feature type="domain" description="Ig-like" evidence="1">
    <location>
        <begin position="64"/>
        <end position="153"/>
    </location>
</feature>
<evidence type="ECO:0000313" key="2">
    <source>
        <dbReference type="EMBL" id="PIK62501.1"/>
    </source>
</evidence>
<dbReference type="InterPro" id="IPR013783">
    <property type="entry name" value="Ig-like_fold"/>
</dbReference>
<dbReference type="Gene3D" id="2.60.40.10">
    <property type="entry name" value="Immunoglobulins"/>
    <property type="match status" value="1"/>
</dbReference>
<keyword evidence="3" id="KW-1185">Reference proteome</keyword>
<proteinExistence type="predicted"/>
<dbReference type="InterPro" id="IPR007110">
    <property type="entry name" value="Ig-like_dom"/>
</dbReference>
<dbReference type="InterPro" id="IPR036179">
    <property type="entry name" value="Ig-like_dom_sf"/>
</dbReference>
<dbReference type="PROSITE" id="PS50835">
    <property type="entry name" value="IG_LIKE"/>
    <property type="match status" value="1"/>
</dbReference>
<reference evidence="2 3" key="1">
    <citation type="journal article" date="2017" name="PLoS Biol.">
        <title>The sea cucumber genome provides insights into morphological evolution and visceral regeneration.</title>
        <authorList>
            <person name="Zhang X."/>
            <person name="Sun L."/>
            <person name="Yuan J."/>
            <person name="Sun Y."/>
            <person name="Gao Y."/>
            <person name="Zhang L."/>
            <person name="Li S."/>
            <person name="Dai H."/>
            <person name="Hamel J.F."/>
            <person name="Liu C."/>
            <person name="Yu Y."/>
            <person name="Liu S."/>
            <person name="Lin W."/>
            <person name="Guo K."/>
            <person name="Jin S."/>
            <person name="Xu P."/>
            <person name="Storey K.B."/>
            <person name="Huan P."/>
            <person name="Zhang T."/>
            <person name="Zhou Y."/>
            <person name="Zhang J."/>
            <person name="Lin C."/>
            <person name="Li X."/>
            <person name="Xing L."/>
            <person name="Huo D."/>
            <person name="Sun M."/>
            <person name="Wang L."/>
            <person name="Mercier A."/>
            <person name="Li F."/>
            <person name="Yang H."/>
            <person name="Xiang J."/>
        </authorList>
    </citation>
    <scope>NUCLEOTIDE SEQUENCE [LARGE SCALE GENOMIC DNA]</scope>
    <source>
        <strain evidence="2">Shaxun</strain>
        <tissue evidence="2">Muscle</tissue>
    </source>
</reference>
<accession>A0A2G8LQK3</accession>